<keyword evidence="8" id="KW-0406">Ion transport</keyword>
<evidence type="ECO:0000256" key="12">
    <source>
        <dbReference type="SAM" id="MobiDB-lite"/>
    </source>
</evidence>
<evidence type="ECO:0000256" key="1">
    <source>
        <dbReference type="ARBA" id="ARBA00004141"/>
    </source>
</evidence>
<evidence type="ECO:0000256" key="11">
    <source>
        <dbReference type="SAM" id="Coils"/>
    </source>
</evidence>
<sequence>MASPSKVDTSDDESLEYAGHSSGSSNHWPDEASTGRNNRDWLRFWVWSFLTTKTYPGDNKRRSCLLWVAANGYQLIMAFAVIFLLVLDSTTDVTVTTSTYWYSELVLTCIWAIEYVLRIWSCIEGQPRVPSAAFARCKVRVRAAIHPLMLVDFVSLVSLVVDLCIDSNELRGLGALRMLRVFTLLRLERDWRICDPLLMVVAREGRLLGGAVAIALTMLVCCSVVMFYVEAPTNPKFGSVADCLWWGTTALTTVGYGDLYPESPLGRIVASITAFLGIGLFALPAGIITSGFRNEQIRRRNKSHASDSPQDEEAEELKELIQGLHQRLESFELRLQAMHSELTAIRAEQKLG</sequence>
<keyword evidence="2" id="KW-0813">Transport</keyword>
<feature type="region of interest" description="Disordered" evidence="12">
    <location>
        <begin position="1"/>
        <end position="33"/>
    </location>
</feature>
<evidence type="ECO:0000313" key="15">
    <source>
        <dbReference type="EMBL" id="CAK9059536.1"/>
    </source>
</evidence>
<dbReference type="InterPro" id="IPR005821">
    <property type="entry name" value="Ion_trans_dom"/>
</dbReference>
<dbReference type="InterPro" id="IPR028325">
    <property type="entry name" value="VG_K_chnl"/>
</dbReference>
<reference evidence="15 16" key="1">
    <citation type="submission" date="2024-02" db="EMBL/GenBank/DDBJ databases">
        <authorList>
            <person name="Chen Y."/>
            <person name="Shah S."/>
            <person name="Dougan E. K."/>
            <person name="Thang M."/>
            <person name="Chan C."/>
        </authorList>
    </citation>
    <scope>NUCLEOTIDE SEQUENCE [LARGE SCALE GENOMIC DNA]</scope>
</reference>
<keyword evidence="16" id="KW-1185">Reference proteome</keyword>
<dbReference type="EMBL" id="CAXAMM010026747">
    <property type="protein sequence ID" value="CAK9059536.1"/>
    <property type="molecule type" value="Genomic_DNA"/>
</dbReference>
<keyword evidence="9 13" id="KW-0472">Membrane</keyword>
<evidence type="ECO:0000256" key="10">
    <source>
        <dbReference type="ARBA" id="ARBA00023303"/>
    </source>
</evidence>
<dbReference type="PRINTS" id="PR00169">
    <property type="entry name" value="KCHANNEL"/>
</dbReference>
<dbReference type="PANTHER" id="PTHR11537">
    <property type="entry name" value="VOLTAGE-GATED POTASSIUM CHANNEL"/>
    <property type="match status" value="1"/>
</dbReference>
<keyword evidence="5" id="KW-0631">Potassium channel</keyword>
<feature type="transmembrane region" description="Helical" evidence="13">
    <location>
        <begin position="207"/>
        <end position="229"/>
    </location>
</feature>
<accession>A0ABP0N740</accession>
<feature type="transmembrane region" description="Helical" evidence="13">
    <location>
        <begin position="268"/>
        <end position="292"/>
    </location>
</feature>
<keyword evidence="7 13" id="KW-1133">Transmembrane helix</keyword>
<evidence type="ECO:0000256" key="2">
    <source>
        <dbReference type="ARBA" id="ARBA00022448"/>
    </source>
</evidence>
<evidence type="ECO:0000256" key="8">
    <source>
        <dbReference type="ARBA" id="ARBA00023065"/>
    </source>
</evidence>
<dbReference type="SUPFAM" id="SSF81324">
    <property type="entry name" value="Voltage-gated potassium channels"/>
    <property type="match status" value="1"/>
</dbReference>
<keyword evidence="4 13" id="KW-0812">Transmembrane</keyword>
<dbReference type="Pfam" id="PF00520">
    <property type="entry name" value="Ion_trans"/>
    <property type="match status" value="1"/>
</dbReference>
<feature type="transmembrane region" description="Helical" evidence="13">
    <location>
        <begin position="64"/>
        <end position="87"/>
    </location>
</feature>
<evidence type="ECO:0000256" key="6">
    <source>
        <dbReference type="ARBA" id="ARBA00022958"/>
    </source>
</evidence>
<evidence type="ECO:0000256" key="9">
    <source>
        <dbReference type="ARBA" id="ARBA00023136"/>
    </source>
</evidence>
<feature type="domain" description="Ion transport" evidence="14">
    <location>
        <begin position="78"/>
        <end position="297"/>
    </location>
</feature>
<keyword evidence="3" id="KW-0633">Potassium transport</keyword>
<evidence type="ECO:0000259" key="14">
    <source>
        <dbReference type="Pfam" id="PF00520"/>
    </source>
</evidence>
<organism evidence="15 16">
    <name type="scientific">Durusdinium trenchii</name>
    <dbReference type="NCBI Taxonomy" id="1381693"/>
    <lineage>
        <taxon>Eukaryota</taxon>
        <taxon>Sar</taxon>
        <taxon>Alveolata</taxon>
        <taxon>Dinophyceae</taxon>
        <taxon>Suessiales</taxon>
        <taxon>Symbiodiniaceae</taxon>
        <taxon>Durusdinium</taxon>
    </lineage>
</organism>
<comment type="subcellular location">
    <subcellularLocation>
        <location evidence="1">Membrane</location>
        <topology evidence="1">Multi-pass membrane protein</topology>
    </subcellularLocation>
</comment>
<dbReference type="Gene3D" id="1.10.287.70">
    <property type="match status" value="1"/>
</dbReference>
<feature type="coiled-coil region" evidence="11">
    <location>
        <begin position="314"/>
        <end position="348"/>
    </location>
</feature>
<evidence type="ECO:0000256" key="5">
    <source>
        <dbReference type="ARBA" id="ARBA00022826"/>
    </source>
</evidence>
<name>A0ABP0N740_9DINO</name>
<evidence type="ECO:0000256" key="4">
    <source>
        <dbReference type="ARBA" id="ARBA00022692"/>
    </source>
</evidence>
<dbReference type="PANTHER" id="PTHR11537:SF254">
    <property type="entry name" value="POTASSIUM VOLTAGE-GATED CHANNEL PROTEIN SHAB"/>
    <property type="match status" value="1"/>
</dbReference>
<dbReference type="Proteomes" id="UP001642464">
    <property type="component" value="Unassembled WGS sequence"/>
</dbReference>
<proteinExistence type="predicted"/>
<evidence type="ECO:0000313" key="16">
    <source>
        <dbReference type="Proteomes" id="UP001642464"/>
    </source>
</evidence>
<keyword evidence="6" id="KW-0630">Potassium</keyword>
<keyword evidence="10" id="KW-0407">Ion channel</keyword>
<evidence type="ECO:0000256" key="3">
    <source>
        <dbReference type="ARBA" id="ARBA00022538"/>
    </source>
</evidence>
<evidence type="ECO:0000256" key="13">
    <source>
        <dbReference type="SAM" id="Phobius"/>
    </source>
</evidence>
<comment type="caution">
    <text evidence="15">The sequence shown here is derived from an EMBL/GenBank/DDBJ whole genome shotgun (WGS) entry which is preliminary data.</text>
</comment>
<gene>
    <name evidence="15" type="ORF">SCF082_LOCUS31528</name>
</gene>
<feature type="transmembrane region" description="Helical" evidence="13">
    <location>
        <begin position="99"/>
        <end position="117"/>
    </location>
</feature>
<keyword evidence="11" id="KW-0175">Coiled coil</keyword>
<protein>
    <submittedName>
        <fullName evidence="15">Potassium voltage-gated channel subfamily KQT member 1 (IKs producing slow voltage-gated potassium channel subunit alpha xKvLQT1) (KQT-like 1) (Voltage-gated potassium channel subunit Kv7.1)</fullName>
    </submittedName>
</protein>
<evidence type="ECO:0000256" key="7">
    <source>
        <dbReference type="ARBA" id="ARBA00022989"/>
    </source>
</evidence>